<evidence type="ECO:0000256" key="2">
    <source>
        <dbReference type="ARBA" id="ARBA00004123"/>
    </source>
</evidence>
<evidence type="ECO:0000259" key="15">
    <source>
        <dbReference type="PROSITE" id="PS00125"/>
    </source>
</evidence>
<dbReference type="SUPFAM" id="SSF117281">
    <property type="entry name" value="Kelch motif"/>
    <property type="match status" value="1"/>
</dbReference>
<feature type="compositionally biased region" description="Low complexity" evidence="14">
    <location>
        <begin position="13"/>
        <end position="24"/>
    </location>
</feature>
<feature type="region of interest" description="Disordered" evidence="14">
    <location>
        <begin position="926"/>
        <end position="970"/>
    </location>
</feature>
<dbReference type="SUPFAM" id="SSF56300">
    <property type="entry name" value="Metallo-dependent phosphatases"/>
    <property type="match status" value="1"/>
</dbReference>
<comment type="cofactor">
    <cofactor evidence="1">
        <name>Mn(2+)</name>
        <dbReference type="ChEBI" id="CHEBI:29035"/>
    </cofactor>
</comment>
<feature type="compositionally biased region" description="Polar residues" evidence="14">
    <location>
        <begin position="181"/>
        <end position="193"/>
    </location>
</feature>
<keyword evidence="5" id="KW-0479">Metal-binding</keyword>
<dbReference type="PROSITE" id="PS00125">
    <property type="entry name" value="SER_THR_PHOSPHATASE"/>
    <property type="match status" value="1"/>
</dbReference>
<dbReference type="GO" id="GO:0046872">
    <property type="term" value="F:metal ion binding"/>
    <property type="evidence" value="ECO:0007669"/>
    <property type="project" value="UniProtKB-KW"/>
</dbReference>
<dbReference type="InterPro" id="IPR004843">
    <property type="entry name" value="Calcineurin-like_PHP"/>
</dbReference>
<feature type="region of interest" description="Disordered" evidence="14">
    <location>
        <begin position="493"/>
        <end position="525"/>
    </location>
</feature>
<proteinExistence type="inferred from homology"/>
<dbReference type="PANTHER" id="PTHR46422">
    <property type="entry name" value="SERINE/THREONINE-PROTEIN PHOSPHATASE BSL3"/>
    <property type="match status" value="1"/>
</dbReference>
<evidence type="ECO:0000256" key="5">
    <source>
        <dbReference type="ARBA" id="ARBA00022723"/>
    </source>
</evidence>
<evidence type="ECO:0000313" key="16">
    <source>
        <dbReference type="EMBL" id="KAF3509116.1"/>
    </source>
</evidence>
<comment type="catalytic activity">
    <reaction evidence="11">
        <text>O-phospho-L-seryl-[protein] + H2O = L-seryl-[protein] + phosphate</text>
        <dbReference type="Rhea" id="RHEA:20629"/>
        <dbReference type="Rhea" id="RHEA-COMP:9863"/>
        <dbReference type="Rhea" id="RHEA-COMP:11604"/>
        <dbReference type="ChEBI" id="CHEBI:15377"/>
        <dbReference type="ChEBI" id="CHEBI:29999"/>
        <dbReference type="ChEBI" id="CHEBI:43474"/>
        <dbReference type="ChEBI" id="CHEBI:83421"/>
        <dbReference type="EC" id="3.1.3.16"/>
    </reaction>
</comment>
<organism evidence="16 17">
    <name type="scientific">Brassica cretica</name>
    <name type="common">Mustard</name>
    <dbReference type="NCBI Taxonomy" id="69181"/>
    <lineage>
        <taxon>Eukaryota</taxon>
        <taxon>Viridiplantae</taxon>
        <taxon>Streptophyta</taxon>
        <taxon>Embryophyta</taxon>
        <taxon>Tracheophyta</taxon>
        <taxon>Spermatophyta</taxon>
        <taxon>Magnoliopsida</taxon>
        <taxon>eudicotyledons</taxon>
        <taxon>Gunneridae</taxon>
        <taxon>Pentapetalae</taxon>
        <taxon>rosids</taxon>
        <taxon>malvids</taxon>
        <taxon>Brassicales</taxon>
        <taxon>Brassicaceae</taxon>
        <taxon>Brassiceae</taxon>
        <taxon>Brassica</taxon>
    </lineage>
</organism>
<feature type="compositionally biased region" description="Polar residues" evidence="14">
    <location>
        <begin position="493"/>
        <end position="508"/>
    </location>
</feature>
<keyword evidence="6" id="KW-0677">Repeat</keyword>
<evidence type="ECO:0000256" key="12">
    <source>
        <dbReference type="ARBA" id="ARBA00048336"/>
    </source>
</evidence>
<evidence type="ECO:0000256" key="1">
    <source>
        <dbReference type="ARBA" id="ARBA00001936"/>
    </source>
</evidence>
<keyword evidence="10" id="KW-0539">Nucleus</keyword>
<keyword evidence="7 13" id="KW-0378">Hydrolase</keyword>
<feature type="compositionally biased region" description="Basic and acidic residues" evidence="14">
    <location>
        <begin position="125"/>
        <end position="145"/>
    </location>
</feature>
<keyword evidence="9" id="KW-0464">Manganese</keyword>
<reference evidence="16" key="1">
    <citation type="submission" date="2019-12" db="EMBL/GenBank/DDBJ databases">
        <title>Genome sequencing and annotation of Brassica cretica.</title>
        <authorList>
            <person name="Studholme D.J."/>
            <person name="Sarris P."/>
        </authorList>
    </citation>
    <scope>NUCLEOTIDE SEQUENCE</scope>
    <source>
        <strain evidence="16">PFS-109/04</strain>
        <tissue evidence="16">Leaf</tissue>
    </source>
</reference>
<feature type="region of interest" description="Disordered" evidence="14">
    <location>
        <begin position="69"/>
        <end position="88"/>
    </location>
</feature>
<feature type="compositionally biased region" description="Polar residues" evidence="14">
    <location>
        <begin position="150"/>
        <end position="160"/>
    </location>
</feature>
<dbReference type="SMART" id="SM00156">
    <property type="entry name" value="PP2Ac"/>
    <property type="match status" value="1"/>
</dbReference>
<evidence type="ECO:0000313" key="17">
    <source>
        <dbReference type="Proteomes" id="UP000712600"/>
    </source>
</evidence>
<comment type="similarity">
    <text evidence="3">Belongs to the PPP phosphatase family. BSU subfamily.</text>
</comment>
<evidence type="ECO:0000256" key="7">
    <source>
        <dbReference type="ARBA" id="ARBA00022801"/>
    </source>
</evidence>
<feature type="region of interest" description="Disordered" evidence="14">
    <location>
        <begin position="181"/>
        <end position="219"/>
    </location>
</feature>
<comment type="caution">
    <text evidence="16">The sequence shown here is derived from an EMBL/GenBank/DDBJ whole genome shotgun (WGS) entry which is preliminary data.</text>
</comment>
<accession>A0A8S9NZE5</accession>
<dbReference type="EC" id="3.1.3.16" evidence="13"/>
<evidence type="ECO:0000256" key="8">
    <source>
        <dbReference type="ARBA" id="ARBA00022912"/>
    </source>
</evidence>
<feature type="region of interest" description="Disordered" evidence="14">
    <location>
        <begin position="1"/>
        <end position="44"/>
    </location>
</feature>
<dbReference type="Gene3D" id="3.60.21.10">
    <property type="match status" value="1"/>
</dbReference>
<evidence type="ECO:0000256" key="10">
    <source>
        <dbReference type="ARBA" id="ARBA00023242"/>
    </source>
</evidence>
<dbReference type="InterPro" id="IPR015915">
    <property type="entry name" value="Kelch-typ_b-propeller"/>
</dbReference>
<feature type="compositionally biased region" description="Polar residues" evidence="14">
    <location>
        <begin position="571"/>
        <end position="584"/>
    </location>
</feature>
<dbReference type="GO" id="GO:0005634">
    <property type="term" value="C:nucleus"/>
    <property type="evidence" value="ECO:0007669"/>
    <property type="project" value="UniProtKB-SubCell"/>
</dbReference>
<evidence type="ECO:0000256" key="11">
    <source>
        <dbReference type="ARBA" id="ARBA00047761"/>
    </source>
</evidence>
<name>A0A8S9NZE5_BRACR</name>
<evidence type="ECO:0000256" key="4">
    <source>
        <dbReference type="ARBA" id="ARBA00022441"/>
    </source>
</evidence>
<feature type="region of interest" description="Disordered" evidence="14">
    <location>
        <begin position="125"/>
        <end position="166"/>
    </location>
</feature>
<dbReference type="GO" id="GO:0005886">
    <property type="term" value="C:plasma membrane"/>
    <property type="evidence" value="ECO:0007669"/>
    <property type="project" value="UniProtKB-ARBA"/>
</dbReference>
<feature type="domain" description="Serine/threonine specific protein phosphatases" evidence="15">
    <location>
        <begin position="736"/>
        <end position="741"/>
    </location>
</feature>
<dbReference type="EMBL" id="QGKX02001521">
    <property type="protein sequence ID" value="KAF3509116.1"/>
    <property type="molecule type" value="Genomic_DNA"/>
</dbReference>
<dbReference type="AlphaFoldDB" id="A0A8S9NZE5"/>
<sequence>MEEDTNAILSKMNAPKAPAAKNANTRQEPRQHAPTDKNGRKDGYMYVINENNVPVSTLVVRVEGWNKWEETPKDNGEGDSSADEEHPANRRRIEVILSQQSLSSDDDNDDVPVLGDLRDVLKRKFESENDSSPKHKDLRTMLDTRKSRRISTSDANNNKGPITDLRDKLNAGACDLRIQLNRSKPTDLRQQLEQAKDDEEETPKDNGGGDSSADEEHPTNRRCIEVILSQQSLSSDDDNDDAPVLGDLRDVLKRKFESENDSSPKHKDLRMMLDTWKSRRISTSDANNNKGPITDLRDKLNAGACDLCIQLNRSKPTDLRRQLEQAKGHFQPPAYASGSARSDGMFLLCGGRDTLGAPLGDAYGLLMHRNGQWEWTLAPGVAPSPRYQHAAVFVGARLHVSGGVLRGGRMIDAEATVAVLDTAAGVWLDRNGQVTSARGSKGQVDQDPSFELMRRCRHGAASVGIRIYVHGGLRGDVLLDDFLVAENSTFQSDISSPLSATQQSSTPRFSYAARPPSGSEPALSLSEGLRLDENSMEKLTEASAAEAEVASSVWRAAQLDSTSLDEEPSASDGSSPTVETTSDGPETEGDVRLHPRAVVVAKETVGSLGGMVRQLSLDQFQNESRRMVPMNNSDVPQPTKKITRQKSPQVGELCYAAEQIFMHEQTVLQLKAPIKVFGDLHGQFGDLMRLFDEYGFPSTAGDITLCRPWATQPGDYNFAACIEGKTIEYPENFHLIRGNHEAADINALFGFRLECIERMGESDGIWAWTRFNQLFNHLPLAALIENKIICMHGGIGRSISTVEQIEKIERPITMDAGSLVLMDLLWSDPTENDSIEGLRPNARGPGLVTFGPDRVTEFCKKNKLQLIIRAHECVMDGFERFAQGQLITLFSATNYCGTANNAGAILVVGRGLVIVPKLIHPLPPPILSPENSPEHSGDDAWMQELNIQRPPTPTRGRPQPDFDRSSLAYI</sequence>
<dbReference type="Proteomes" id="UP000712600">
    <property type="component" value="Unassembled WGS sequence"/>
</dbReference>
<gene>
    <name evidence="16" type="ORF">F2Q69_00002766</name>
</gene>
<keyword evidence="8" id="KW-0904">Protein phosphatase</keyword>
<keyword evidence="4" id="KW-0880">Kelch repeat</keyword>
<protein>
    <recommendedName>
        <fullName evidence="13">Serine/threonine-protein phosphatase</fullName>
        <ecNumber evidence="13">3.1.3.16</ecNumber>
    </recommendedName>
</protein>
<dbReference type="Pfam" id="PF00149">
    <property type="entry name" value="Metallophos"/>
    <property type="match status" value="1"/>
</dbReference>
<dbReference type="InterPro" id="IPR029052">
    <property type="entry name" value="Metallo-depent_PP-like"/>
</dbReference>
<dbReference type="Gene3D" id="2.120.10.80">
    <property type="entry name" value="Kelch-type beta propeller"/>
    <property type="match status" value="1"/>
</dbReference>
<dbReference type="PRINTS" id="PR00114">
    <property type="entry name" value="STPHPHTASE"/>
</dbReference>
<dbReference type="GO" id="GO:0004722">
    <property type="term" value="F:protein serine/threonine phosphatase activity"/>
    <property type="evidence" value="ECO:0007669"/>
    <property type="project" value="UniProtKB-EC"/>
</dbReference>
<dbReference type="InterPro" id="IPR006186">
    <property type="entry name" value="Ser/Thr-sp_prot-phosphatase"/>
</dbReference>
<evidence type="ECO:0000256" key="9">
    <source>
        <dbReference type="ARBA" id="ARBA00023211"/>
    </source>
</evidence>
<feature type="region of interest" description="Disordered" evidence="14">
    <location>
        <begin position="560"/>
        <end position="594"/>
    </location>
</feature>
<dbReference type="PANTHER" id="PTHR46422:SF6">
    <property type="entry name" value="SERINE_THREONINE-PROTEIN PHOSPHATASE BSL1"/>
    <property type="match status" value="1"/>
</dbReference>
<comment type="subcellular location">
    <subcellularLocation>
        <location evidence="2">Nucleus</location>
    </subcellularLocation>
</comment>
<evidence type="ECO:0000256" key="13">
    <source>
        <dbReference type="RuleBase" id="RU004273"/>
    </source>
</evidence>
<comment type="catalytic activity">
    <reaction evidence="12 13">
        <text>O-phospho-L-threonyl-[protein] + H2O = L-threonyl-[protein] + phosphate</text>
        <dbReference type="Rhea" id="RHEA:47004"/>
        <dbReference type="Rhea" id="RHEA-COMP:11060"/>
        <dbReference type="Rhea" id="RHEA-COMP:11605"/>
        <dbReference type="ChEBI" id="CHEBI:15377"/>
        <dbReference type="ChEBI" id="CHEBI:30013"/>
        <dbReference type="ChEBI" id="CHEBI:43474"/>
        <dbReference type="ChEBI" id="CHEBI:61977"/>
        <dbReference type="EC" id="3.1.3.16"/>
    </reaction>
</comment>
<evidence type="ECO:0000256" key="14">
    <source>
        <dbReference type="SAM" id="MobiDB-lite"/>
    </source>
</evidence>
<evidence type="ECO:0000256" key="6">
    <source>
        <dbReference type="ARBA" id="ARBA00022737"/>
    </source>
</evidence>
<dbReference type="FunFam" id="3.60.21.10:FF:000008">
    <property type="entry name" value="Serine/threonine-protein phosphatase"/>
    <property type="match status" value="1"/>
</dbReference>
<evidence type="ECO:0000256" key="3">
    <source>
        <dbReference type="ARBA" id="ARBA00005671"/>
    </source>
</evidence>
<feature type="compositionally biased region" description="Basic and acidic residues" evidence="14">
    <location>
        <begin position="27"/>
        <end position="43"/>
    </location>
</feature>